<feature type="region of interest" description="Disordered" evidence="1">
    <location>
        <begin position="1"/>
        <end position="30"/>
    </location>
</feature>
<sequence length="85" mass="9795">MQIRVEERLDGVTDHMMTQHEEGPRITGSSVSSGHALCHVEKRDLCQLYTFLLLLRILPSFGPLNSFCRMELRHCLSLSEHFDPK</sequence>
<reference evidence="2 3" key="1">
    <citation type="journal article" date="2014" name="Nat. Commun.">
        <title>Molecular traces of alternative social organization in a termite genome.</title>
        <authorList>
            <person name="Terrapon N."/>
            <person name="Li C."/>
            <person name="Robertson H.M."/>
            <person name="Ji L."/>
            <person name="Meng X."/>
            <person name="Booth W."/>
            <person name="Chen Z."/>
            <person name="Childers C.P."/>
            <person name="Glastad K.M."/>
            <person name="Gokhale K."/>
            <person name="Gowin J."/>
            <person name="Gronenberg W."/>
            <person name="Hermansen R.A."/>
            <person name="Hu H."/>
            <person name="Hunt B.G."/>
            <person name="Huylmans A.K."/>
            <person name="Khalil S.M."/>
            <person name="Mitchell R.D."/>
            <person name="Munoz-Torres M.C."/>
            <person name="Mustard J.A."/>
            <person name="Pan H."/>
            <person name="Reese J.T."/>
            <person name="Scharf M.E."/>
            <person name="Sun F."/>
            <person name="Vogel H."/>
            <person name="Xiao J."/>
            <person name="Yang W."/>
            <person name="Yang Z."/>
            <person name="Yang Z."/>
            <person name="Zhou J."/>
            <person name="Zhu J."/>
            <person name="Brent C.S."/>
            <person name="Elsik C.G."/>
            <person name="Goodisman M.A."/>
            <person name="Liberles D.A."/>
            <person name="Roe R.M."/>
            <person name="Vargo E.L."/>
            <person name="Vilcinskas A."/>
            <person name="Wang J."/>
            <person name="Bornberg-Bauer E."/>
            <person name="Korb J."/>
            <person name="Zhang G."/>
            <person name="Liebig J."/>
        </authorList>
    </citation>
    <scope>NUCLEOTIDE SEQUENCE [LARGE SCALE GENOMIC DNA]</scope>
    <source>
        <tissue evidence="2">Whole organism</tissue>
    </source>
</reference>
<gene>
    <name evidence="2" type="ORF">L798_15352</name>
</gene>
<evidence type="ECO:0000313" key="2">
    <source>
        <dbReference type="EMBL" id="KDR10880.1"/>
    </source>
</evidence>
<accession>A0A067QQM9</accession>
<evidence type="ECO:0000256" key="1">
    <source>
        <dbReference type="SAM" id="MobiDB-lite"/>
    </source>
</evidence>
<evidence type="ECO:0000313" key="3">
    <source>
        <dbReference type="Proteomes" id="UP000027135"/>
    </source>
</evidence>
<keyword evidence="3" id="KW-1185">Reference proteome</keyword>
<protein>
    <submittedName>
        <fullName evidence="2">Uncharacterized protein</fullName>
    </submittedName>
</protein>
<organism evidence="2 3">
    <name type="scientific">Zootermopsis nevadensis</name>
    <name type="common">Dampwood termite</name>
    <dbReference type="NCBI Taxonomy" id="136037"/>
    <lineage>
        <taxon>Eukaryota</taxon>
        <taxon>Metazoa</taxon>
        <taxon>Ecdysozoa</taxon>
        <taxon>Arthropoda</taxon>
        <taxon>Hexapoda</taxon>
        <taxon>Insecta</taxon>
        <taxon>Pterygota</taxon>
        <taxon>Neoptera</taxon>
        <taxon>Polyneoptera</taxon>
        <taxon>Dictyoptera</taxon>
        <taxon>Blattodea</taxon>
        <taxon>Blattoidea</taxon>
        <taxon>Termitoidae</taxon>
        <taxon>Termopsidae</taxon>
        <taxon>Zootermopsis</taxon>
    </lineage>
</organism>
<dbReference type="AlphaFoldDB" id="A0A067QQM9"/>
<dbReference type="InParanoid" id="A0A067QQM9"/>
<dbReference type="Proteomes" id="UP000027135">
    <property type="component" value="Unassembled WGS sequence"/>
</dbReference>
<feature type="compositionally biased region" description="Basic and acidic residues" evidence="1">
    <location>
        <begin position="1"/>
        <end position="24"/>
    </location>
</feature>
<dbReference type="EMBL" id="KK853132">
    <property type="protein sequence ID" value="KDR10880.1"/>
    <property type="molecule type" value="Genomic_DNA"/>
</dbReference>
<name>A0A067QQM9_ZOONE</name>
<proteinExistence type="predicted"/>